<evidence type="ECO:0000256" key="1">
    <source>
        <dbReference type="ARBA" id="ARBA00010409"/>
    </source>
</evidence>
<keyword evidence="2" id="KW-0819">tRNA processing</keyword>
<evidence type="ECO:0000256" key="2">
    <source>
        <dbReference type="ARBA" id="ARBA00022694"/>
    </source>
</evidence>
<evidence type="ECO:0000313" key="5">
    <source>
        <dbReference type="EMBL" id="ELT94088.1"/>
    </source>
</evidence>
<dbReference type="STRING" id="283909.R7TJT4"/>
<dbReference type="AlphaFoldDB" id="R7TJT4"/>
<dbReference type="InterPro" id="IPR011989">
    <property type="entry name" value="ARM-like"/>
</dbReference>
<evidence type="ECO:0000259" key="4">
    <source>
        <dbReference type="Pfam" id="PF25151"/>
    </source>
</evidence>
<dbReference type="EnsemblMetazoa" id="CapteT214062">
    <property type="protein sequence ID" value="CapteP214062"/>
    <property type="gene ID" value="CapteG214062"/>
</dbReference>
<dbReference type="HOGENOM" id="CLU_323195_0_0_1"/>
<evidence type="ECO:0008006" key="8">
    <source>
        <dbReference type="Google" id="ProtNLM"/>
    </source>
</evidence>
<feature type="domain" description="tRNA (32-2'-O)-methyltransferase regulator THADA-like C-terminal TPR repeats region" evidence="4">
    <location>
        <begin position="289"/>
        <end position="436"/>
    </location>
</feature>
<dbReference type="PANTHER" id="PTHR14387">
    <property type="entry name" value="THADA/DEATH RECEPTOR INTERACTING PROTEIN"/>
    <property type="match status" value="1"/>
</dbReference>
<reference evidence="7" key="1">
    <citation type="submission" date="2012-12" db="EMBL/GenBank/DDBJ databases">
        <authorList>
            <person name="Hellsten U."/>
            <person name="Grimwood J."/>
            <person name="Chapman J.A."/>
            <person name="Shapiro H."/>
            <person name="Aerts A."/>
            <person name="Otillar R.P."/>
            <person name="Terry A.Y."/>
            <person name="Boore J.L."/>
            <person name="Simakov O."/>
            <person name="Marletaz F."/>
            <person name="Cho S.-J."/>
            <person name="Edsinger-Gonzales E."/>
            <person name="Havlak P."/>
            <person name="Kuo D.-H."/>
            <person name="Larsson T."/>
            <person name="Lv J."/>
            <person name="Arendt D."/>
            <person name="Savage R."/>
            <person name="Osoegawa K."/>
            <person name="de Jong P."/>
            <person name="Lindberg D.R."/>
            <person name="Seaver E.C."/>
            <person name="Weisblat D.A."/>
            <person name="Putnam N.H."/>
            <person name="Grigoriev I.V."/>
            <person name="Rokhsar D.S."/>
        </authorList>
    </citation>
    <scope>NUCLEOTIDE SEQUENCE</scope>
    <source>
        <strain evidence="7">I ESC-2004</strain>
    </source>
</reference>
<dbReference type="GO" id="GO:0030488">
    <property type="term" value="P:tRNA methylation"/>
    <property type="evidence" value="ECO:0007669"/>
    <property type="project" value="TreeGrafter"/>
</dbReference>
<dbReference type="OrthoDB" id="73997at2759"/>
<dbReference type="EMBL" id="AMQN01000300">
    <property type="status" value="NOT_ANNOTATED_CDS"/>
    <property type="molecule type" value="Genomic_DNA"/>
</dbReference>
<feature type="domain" description="DUF2428" evidence="3">
    <location>
        <begin position="184"/>
        <end position="287"/>
    </location>
</feature>
<accession>R7TJT4</accession>
<dbReference type="Pfam" id="PF10350">
    <property type="entry name" value="DUF2428"/>
    <property type="match status" value="2"/>
</dbReference>
<evidence type="ECO:0000259" key="3">
    <source>
        <dbReference type="Pfam" id="PF10350"/>
    </source>
</evidence>
<organism evidence="5">
    <name type="scientific">Capitella teleta</name>
    <name type="common">Polychaete worm</name>
    <dbReference type="NCBI Taxonomy" id="283909"/>
    <lineage>
        <taxon>Eukaryota</taxon>
        <taxon>Metazoa</taxon>
        <taxon>Spiralia</taxon>
        <taxon>Lophotrochozoa</taxon>
        <taxon>Annelida</taxon>
        <taxon>Polychaeta</taxon>
        <taxon>Sedentaria</taxon>
        <taxon>Scolecida</taxon>
        <taxon>Capitellidae</taxon>
        <taxon>Capitella</taxon>
    </lineage>
</organism>
<name>R7TJT4_CAPTE</name>
<dbReference type="InterPro" id="IPR056842">
    <property type="entry name" value="THADA-like_TPR_C"/>
</dbReference>
<gene>
    <name evidence="5" type="ORF">CAPTEDRAFT_214062</name>
</gene>
<dbReference type="SUPFAM" id="SSF48371">
    <property type="entry name" value="ARM repeat"/>
    <property type="match status" value="2"/>
</dbReference>
<dbReference type="GO" id="GO:0005829">
    <property type="term" value="C:cytosol"/>
    <property type="evidence" value="ECO:0007669"/>
    <property type="project" value="TreeGrafter"/>
</dbReference>
<evidence type="ECO:0000313" key="7">
    <source>
        <dbReference type="Proteomes" id="UP000014760"/>
    </source>
</evidence>
<evidence type="ECO:0000313" key="6">
    <source>
        <dbReference type="EnsemblMetazoa" id="CapteP214062"/>
    </source>
</evidence>
<keyword evidence="7" id="KW-1185">Reference proteome</keyword>
<dbReference type="EMBL" id="KB309537">
    <property type="protein sequence ID" value="ELT94088.1"/>
    <property type="molecule type" value="Genomic_DNA"/>
</dbReference>
<feature type="domain" description="DUF2428" evidence="3">
    <location>
        <begin position="57"/>
        <end position="179"/>
    </location>
</feature>
<comment type="similarity">
    <text evidence="1">Belongs to the THADA family.</text>
</comment>
<reference evidence="6" key="3">
    <citation type="submission" date="2015-06" db="UniProtKB">
        <authorList>
            <consortium name="EnsemblMetazoa"/>
        </authorList>
    </citation>
    <scope>IDENTIFICATION</scope>
</reference>
<dbReference type="InterPro" id="IPR016024">
    <property type="entry name" value="ARM-type_fold"/>
</dbReference>
<dbReference type="PANTHER" id="PTHR14387:SF0">
    <property type="entry name" value="DUF2428 DOMAIN-CONTAINING PROTEIN"/>
    <property type="match status" value="1"/>
</dbReference>
<dbReference type="InterPro" id="IPR051954">
    <property type="entry name" value="tRNA_methyltransferase_THADA"/>
</dbReference>
<protein>
    <recommendedName>
        <fullName evidence="8">DUF2428 domain-containing protein</fullName>
    </recommendedName>
</protein>
<proteinExistence type="inferred from homology"/>
<dbReference type="Gene3D" id="1.25.10.10">
    <property type="entry name" value="Leucine-rich Repeat Variant"/>
    <property type="match status" value="1"/>
</dbReference>
<dbReference type="InterPro" id="IPR019442">
    <property type="entry name" value="THADA/TRM732_DUF2428"/>
</dbReference>
<reference evidence="5 7" key="2">
    <citation type="journal article" date="2013" name="Nature">
        <title>Insights into bilaterian evolution from three spiralian genomes.</title>
        <authorList>
            <person name="Simakov O."/>
            <person name="Marletaz F."/>
            <person name="Cho S.J."/>
            <person name="Edsinger-Gonzales E."/>
            <person name="Havlak P."/>
            <person name="Hellsten U."/>
            <person name="Kuo D.H."/>
            <person name="Larsson T."/>
            <person name="Lv J."/>
            <person name="Arendt D."/>
            <person name="Savage R."/>
            <person name="Osoegawa K."/>
            <person name="de Jong P."/>
            <person name="Grimwood J."/>
            <person name="Chapman J.A."/>
            <person name="Shapiro H."/>
            <person name="Aerts A."/>
            <person name="Otillar R.P."/>
            <person name="Terry A.Y."/>
            <person name="Boore J.L."/>
            <person name="Grigoriev I.V."/>
            <person name="Lindberg D.R."/>
            <person name="Seaver E.C."/>
            <person name="Weisblat D.A."/>
            <person name="Putnam N.H."/>
            <person name="Rokhsar D.S."/>
        </authorList>
    </citation>
    <scope>NUCLEOTIDE SEQUENCE</scope>
    <source>
        <strain evidence="5 7">I ESC-2004</strain>
    </source>
</reference>
<sequence length="895" mass="99139">MEASKWRIAVTDATEDSTLTFLECLTAQIERGVSEGFLTAMQQCLKSLRQFKSLSVIHRIIVSAKNQVELALTVFGKNTEHPEMAPSFEEMSKSVEKVIHQCHAADPLEGTASADGTAPADGTALSVEYQLINTWCWNNIREVSLLLGILVSCQRVLSVDEVRDLGAIFIHILTCCRHRVLSQVISVSEGSVTRRSAGLPLIVQSILTSESHTRQTALLQRSVRSLMTTVSHPIPTSLDQRVDLAPVHAMHILKSIIQEASVAHAVLPYVGQAAEQALEGLSSPHWAIRNAATQLFGALMTRMLGQKKTTECSTVQEFFTMQPSLWSALLRLLQEKRPSGGMLHPSLFPALAILARLSPGIASPQIQEQLISVRSAVIPLAHSPMMAVRHLAAEALVSLVPPSDVPEFVLQLLSELPSYETNVNALHGTLCQIRQLLKSLKAQQRLASREAVRIVECLLLQQEHMLRSTSVCALVRCVYVQIIDELYEYEEARLSAALSPVVEEVLDKEICTIGSDQLRLSVLRLWLRSAAHPQLMSRLQRCLTSSRKEPRDAALKCIQESRGVPHEVFSMLLSTWLNDSAHSAGLLETLAGIQTSVQCDSEEAVASFSALMHHLSADDFWGPQILRVSAHFIPRIIPDDRAAALSNPLNNDISRSHVSAALGVAGQSLNEWARTQVEAMQCILTAIVNLLHDENANIRFSMRGTLLKCLPVHQNTDGLLEMFIERLLPSLCCDARGLDFLSGLIYTDDDCSSLSQMRWQQVFASEGANPYFEQWTVGAAILGAMKAQRESLPHVNNSTVEWVAVKIDEISTKLSAYLRIITEYEEGFVLNASYDRPLFTSLLNLLQLFNFVFLISPDCSELQEVRVLVDSLRKISSIHPCLRKAFNEMTIKINQ</sequence>
<dbReference type="Pfam" id="PF25151">
    <property type="entry name" value="TPR_Trm732_C"/>
    <property type="match status" value="1"/>
</dbReference>
<dbReference type="Proteomes" id="UP000014760">
    <property type="component" value="Unassembled WGS sequence"/>
</dbReference>